<evidence type="ECO:0000256" key="6">
    <source>
        <dbReference type="ARBA" id="ARBA00022692"/>
    </source>
</evidence>
<comment type="subcellular location">
    <subcellularLocation>
        <location evidence="2">Cell outer membrane</location>
    </subcellularLocation>
    <subcellularLocation>
        <location evidence="1">Cell surface</location>
    </subcellularLocation>
</comment>
<dbReference type="SUPFAM" id="SSF101967">
    <property type="entry name" value="Adhesin YadA, collagen-binding domain"/>
    <property type="match status" value="2"/>
</dbReference>
<protein>
    <submittedName>
        <fullName evidence="14">YadA-like family protein</fullName>
    </submittedName>
</protein>
<evidence type="ECO:0000256" key="7">
    <source>
        <dbReference type="ARBA" id="ARBA00022729"/>
    </source>
</evidence>
<evidence type="ECO:0000256" key="3">
    <source>
        <dbReference type="ARBA" id="ARBA00005848"/>
    </source>
</evidence>
<dbReference type="Pfam" id="PF05658">
    <property type="entry name" value="YadA_head"/>
    <property type="match status" value="1"/>
</dbReference>
<dbReference type="InterPro" id="IPR011049">
    <property type="entry name" value="Serralysin-like_metalloprot_C"/>
</dbReference>
<feature type="domain" description="Trimeric autotransporter adhesin YadA-like stalk" evidence="13">
    <location>
        <begin position="372"/>
        <end position="410"/>
    </location>
</feature>
<keyword evidence="4" id="KW-0813">Transport</keyword>
<evidence type="ECO:0000313" key="15">
    <source>
        <dbReference type="Proteomes" id="UP000704176"/>
    </source>
</evidence>
<keyword evidence="10" id="KW-0998">Cell outer membrane</keyword>
<evidence type="ECO:0000256" key="9">
    <source>
        <dbReference type="ARBA" id="ARBA00023136"/>
    </source>
</evidence>
<evidence type="ECO:0000256" key="10">
    <source>
        <dbReference type="ARBA" id="ARBA00023237"/>
    </source>
</evidence>
<keyword evidence="7" id="KW-0732">Signal</keyword>
<keyword evidence="5" id="KW-1134">Transmembrane beta strand</keyword>
<name>A0ABS7VTP5_9HYPH</name>
<dbReference type="RefSeq" id="WP_224315700.1">
    <property type="nucleotide sequence ID" value="NZ_JAIRBM010000024.1"/>
</dbReference>
<evidence type="ECO:0000256" key="1">
    <source>
        <dbReference type="ARBA" id="ARBA00004241"/>
    </source>
</evidence>
<dbReference type="Gene3D" id="1.20.5.340">
    <property type="match status" value="1"/>
</dbReference>
<evidence type="ECO:0000259" key="11">
    <source>
        <dbReference type="Pfam" id="PF03895"/>
    </source>
</evidence>
<dbReference type="Gene3D" id="6.10.250.2040">
    <property type="match status" value="1"/>
</dbReference>
<proteinExistence type="inferred from homology"/>
<sequence length="555" mass="56988">MLNVFTTRLTAPWSLRGLAIVSLLFIGMPLFLSEASAQSPAPSAAAPTVTGVSGCVANPGSTGLDGNGDPYSCGQNGNGHNMTYGTFATTSSVNAALSNLQNQINNLDVSGGLDEVITDGTTIVGNGTTANPIKLAPAVKNQLDANTTNISNLTNVVTGQGTRITNVEGSVVNLGNRITNVEGSVANHETRITNIEGAVTNLQTTVDDHSQWINNVNNGGGIKYFHANSTSPDSQATGNKTVAIGGGAVASHDNSVAIGEGSVTDRINSFSVGSDAQTRQITHVSAGTLNTDAVNVKQLKDLASTLGGGTQVSTDGTIIGPTYVVQNNNYNNVGDAITALDKSTANLDALAVKYDSAAKSSITLNAGGSAVKITNLAAGIAPTDAVNRSQLDAVKDGAVNYDRNKDGSKGQSVTLIGGNRRAPVLVRNVADGVNDLDAVNVRQLKRVAGSYTDSQVNQLQNWAEGRFDTLSGEIRDVRREARAAAAIGMATASLRYDSTPGKLSFAAGSGIWKGQGAYAMGVGYTTQDGIARFNISTTTSGGEWGVAGGMSFTLN</sequence>
<evidence type="ECO:0000313" key="14">
    <source>
        <dbReference type="EMBL" id="MBZ6078949.1"/>
    </source>
</evidence>
<comment type="similarity">
    <text evidence="3">Belongs to the autotransporter-2 (AT-2) (TC 1.B.40) family.</text>
</comment>
<reference evidence="14 15" key="1">
    <citation type="submission" date="2021-09" db="EMBL/GenBank/DDBJ databases">
        <title>The complete genome sequence of a new microorganism.</title>
        <authorList>
            <person name="Zi Z."/>
        </authorList>
    </citation>
    <scope>NUCLEOTIDE SEQUENCE [LARGE SCALE GENOMIC DNA]</scope>
    <source>
        <strain evidence="14 15">WGZ8</strain>
    </source>
</reference>
<dbReference type="Gene3D" id="2.60.40.4050">
    <property type="match status" value="1"/>
</dbReference>
<feature type="domain" description="Trimeric autotransporter adhesin YadA-like stalk" evidence="13">
    <location>
        <begin position="280"/>
        <end position="317"/>
    </location>
</feature>
<keyword evidence="15" id="KW-1185">Reference proteome</keyword>
<dbReference type="InterPro" id="IPR008640">
    <property type="entry name" value="Adhesin_Head_dom"/>
</dbReference>
<evidence type="ECO:0000256" key="2">
    <source>
        <dbReference type="ARBA" id="ARBA00004442"/>
    </source>
</evidence>
<evidence type="ECO:0000259" key="12">
    <source>
        <dbReference type="Pfam" id="PF05658"/>
    </source>
</evidence>
<dbReference type="SUPFAM" id="SSF54523">
    <property type="entry name" value="Pili subunits"/>
    <property type="match status" value="1"/>
</dbReference>
<evidence type="ECO:0000259" key="13">
    <source>
        <dbReference type="Pfam" id="PF05662"/>
    </source>
</evidence>
<keyword evidence="8" id="KW-0653">Protein transport</keyword>
<organism evidence="14 15">
    <name type="scientific">Microvirga puerhi</name>
    <dbReference type="NCBI Taxonomy" id="2876078"/>
    <lineage>
        <taxon>Bacteria</taxon>
        <taxon>Pseudomonadati</taxon>
        <taxon>Pseudomonadota</taxon>
        <taxon>Alphaproteobacteria</taxon>
        <taxon>Hyphomicrobiales</taxon>
        <taxon>Methylobacteriaceae</taxon>
        <taxon>Microvirga</taxon>
    </lineage>
</organism>
<gene>
    <name evidence="14" type="ORF">K9B37_22070</name>
</gene>
<dbReference type="InterPro" id="IPR008635">
    <property type="entry name" value="Coiled_stalk_dom"/>
</dbReference>
<accession>A0ABS7VTP5</accession>
<dbReference type="EMBL" id="JAIRBM010000024">
    <property type="protein sequence ID" value="MBZ6078949.1"/>
    <property type="molecule type" value="Genomic_DNA"/>
</dbReference>
<keyword evidence="6" id="KW-0812">Transmembrane</keyword>
<comment type="caution">
    <text evidence="14">The sequence shown here is derived from an EMBL/GenBank/DDBJ whole genome shotgun (WGS) entry which is preliminary data.</text>
</comment>
<keyword evidence="9" id="KW-0472">Membrane</keyword>
<dbReference type="Proteomes" id="UP000704176">
    <property type="component" value="Unassembled WGS sequence"/>
</dbReference>
<dbReference type="InterPro" id="IPR005594">
    <property type="entry name" value="YadA_C"/>
</dbReference>
<dbReference type="InterPro" id="IPR045584">
    <property type="entry name" value="Pilin-like"/>
</dbReference>
<dbReference type="Pfam" id="PF03895">
    <property type="entry name" value="YadA_anchor"/>
    <property type="match status" value="1"/>
</dbReference>
<feature type="domain" description="Trimeric autotransporter adhesin YadA-like stalk" evidence="13">
    <location>
        <begin position="428"/>
        <end position="450"/>
    </location>
</feature>
<dbReference type="Pfam" id="PF05662">
    <property type="entry name" value="YadA_stalk"/>
    <property type="match status" value="3"/>
</dbReference>
<feature type="domain" description="Trimeric autotransporter adhesin YadA-like C-terminal membrane anchor" evidence="11">
    <location>
        <begin position="498"/>
        <end position="553"/>
    </location>
</feature>
<feature type="domain" description="Trimeric autotransporter adhesin YadA-like head" evidence="12">
    <location>
        <begin position="236"/>
        <end position="259"/>
    </location>
</feature>
<dbReference type="Gene3D" id="3.30.1300.30">
    <property type="entry name" value="GSPII I/J protein-like"/>
    <property type="match status" value="1"/>
</dbReference>
<dbReference type="Gene3D" id="1.20.5.170">
    <property type="match status" value="1"/>
</dbReference>
<evidence type="ECO:0000256" key="4">
    <source>
        <dbReference type="ARBA" id="ARBA00022448"/>
    </source>
</evidence>
<evidence type="ECO:0000256" key="8">
    <source>
        <dbReference type="ARBA" id="ARBA00022927"/>
    </source>
</evidence>
<evidence type="ECO:0000256" key="5">
    <source>
        <dbReference type="ARBA" id="ARBA00022452"/>
    </source>
</evidence>